<comment type="subcellular location">
    <subcellularLocation>
        <location evidence="5">Cell membrane</location>
        <topology evidence="5">Multi-pass membrane protein</topology>
    </subcellularLocation>
    <subcellularLocation>
        <location evidence="1">Membrane</location>
        <topology evidence="1">Multi-pass membrane protein</topology>
    </subcellularLocation>
</comment>
<comment type="similarity">
    <text evidence="5">Belongs to the TatC family.</text>
</comment>
<protein>
    <recommendedName>
        <fullName evidence="5">Sec-independent protein translocase protein TatC</fullName>
    </recommendedName>
</protein>
<comment type="subunit">
    <text evidence="5">Forms a complex with TatA.</text>
</comment>
<evidence type="ECO:0000256" key="4">
    <source>
        <dbReference type="ARBA" id="ARBA00023136"/>
    </source>
</evidence>
<evidence type="ECO:0000256" key="5">
    <source>
        <dbReference type="HAMAP-Rule" id="MF_00902"/>
    </source>
</evidence>
<feature type="transmembrane region" description="Helical" evidence="5">
    <location>
        <begin position="21"/>
        <end position="38"/>
    </location>
</feature>
<dbReference type="GO" id="GO:0033281">
    <property type="term" value="C:TAT protein transport complex"/>
    <property type="evidence" value="ECO:0007669"/>
    <property type="project" value="UniProtKB-UniRule"/>
</dbReference>
<dbReference type="RefSeq" id="WP_109359549.1">
    <property type="nucleotide sequence ID" value="NZ_QFRJ01000006.1"/>
</dbReference>
<dbReference type="EMBL" id="QFRJ01000006">
    <property type="protein sequence ID" value="PWH85468.1"/>
    <property type="molecule type" value="Genomic_DNA"/>
</dbReference>
<dbReference type="Proteomes" id="UP000245370">
    <property type="component" value="Unassembled WGS sequence"/>
</dbReference>
<organism evidence="6 7">
    <name type="scientific">Brumimicrobium oceani</name>
    <dbReference type="NCBI Taxonomy" id="2100725"/>
    <lineage>
        <taxon>Bacteria</taxon>
        <taxon>Pseudomonadati</taxon>
        <taxon>Bacteroidota</taxon>
        <taxon>Flavobacteriia</taxon>
        <taxon>Flavobacteriales</taxon>
        <taxon>Crocinitomicaceae</taxon>
        <taxon>Brumimicrobium</taxon>
    </lineage>
</organism>
<dbReference type="GO" id="GO:0043953">
    <property type="term" value="P:protein transport by the Tat complex"/>
    <property type="evidence" value="ECO:0007669"/>
    <property type="project" value="UniProtKB-UniRule"/>
</dbReference>
<dbReference type="GO" id="GO:0065002">
    <property type="term" value="P:intracellular protein transmembrane transport"/>
    <property type="evidence" value="ECO:0007669"/>
    <property type="project" value="TreeGrafter"/>
</dbReference>
<dbReference type="GO" id="GO:0009977">
    <property type="term" value="F:proton motive force dependent protein transmembrane transporter activity"/>
    <property type="evidence" value="ECO:0007669"/>
    <property type="project" value="TreeGrafter"/>
</dbReference>
<keyword evidence="5" id="KW-1003">Cell membrane</keyword>
<dbReference type="PANTHER" id="PTHR30371">
    <property type="entry name" value="SEC-INDEPENDENT PROTEIN TRANSLOCASE PROTEIN TATC"/>
    <property type="match status" value="1"/>
</dbReference>
<keyword evidence="7" id="KW-1185">Reference proteome</keyword>
<keyword evidence="2 5" id="KW-0812">Transmembrane</keyword>
<comment type="caution">
    <text evidence="6">The sequence shown here is derived from an EMBL/GenBank/DDBJ whole genome shotgun (WGS) entry which is preliminary data.</text>
</comment>
<feature type="transmembrane region" description="Helical" evidence="5">
    <location>
        <begin position="231"/>
        <end position="250"/>
    </location>
</feature>
<keyword evidence="4 5" id="KW-0472">Membrane</keyword>
<evidence type="ECO:0000313" key="7">
    <source>
        <dbReference type="Proteomes" id="UP000245370"/>
    </source>
</evidence>
<dbReference type="NCBIfam" id="TIGR00945">
    <property type="entry name" value="tatC"/>
    <property type="match status" value="1"/>
</dbReference>
<sequence length="265" mass="30237">MNEVDNQMSFLAHLEELRWRIVKSVIAILVFAIVVWFFKEWIIQNIFISMTKPSFVSFRFMCEYLGICLEEIPIKFQSNKVGSQFSTALLMSFVGGFIVSFPFVFSQLWGFVKPGLRVNEKKEVSGITFFVSVLFLFGVIFGYLVVAPLCIQFFGIFSLSAEFENIWMIASFMSLIISSVIFTGLLFLLPIVVYILTKIGILNAPFLRKYRKHSIVGVLILSALITPPDFISQVIVSIPIILLYEVGILISARVERKRLKAELKK</sequence>
<evidence type="ECO:0000256" key="2">
    <source>
        <dbReference type="ARBA" id="ARBA00022692"/>
    </source>
</evidence>
<dbReference type="PRINTS" id="PR01840">
    <property type="entry name" value="TATCFAMILY"/>
</dbReference>
<proteinExistence type="inferred from homology"/>
<evidence type="ECO:0000256" key="1">
    <source>
        <dbReference type="ARBA" id="ARBA00004141"/>
    </source>
</evidence>
<dbReference type="InterPro" id="IPR002033">
    <property type="entry name" value="TatC"/>
</dbReference>
<reference evidence="6 7" key="2">
    <citation type="submission" date="2018-05" db="EMBL/GenBank/DDBJ databases">
        <authorList>
            <person name="Lanie J.A."/>
            <person name="Ng W.-L."/>
            <person name="Kazmierczak K.M."/>
            <person name="Andrzejewski T.M."/>
            <person name="Davidsen T.M."/>
            <person name="Wayne K.J."/>
            <person name="Tettelin H."/>
            <person name="Glass J.I."/>
            <person name="Rusch D."/>
            <person name="Podicherti R."/>
            <person name="Tsui H.-C.T."/>
            <person name="Winkler M.E."/>
        </authorList>
    </citation>
    <scope>NUCLEOTIDE SEQUENCE [LARGE SCALE GENOMIC DNA]</scope>
    <source>
        <strain evidence="6 7">C305</strain>
    </source>
</reference>
<keyword evidence="5" id="KW-0653">Protein transport</keyword>
<keyword evidence="5" id="KW-0811">Translocation</keyword>
<gene>
    <name evidence="5 6" type="primary">tatC</name>
    <name evidence="6" type="ORF">DIT68_09435</name>
</gene>
<evidence type="ECO:0000256" key="3">
    <source>
        <dbReference type="ARBA" id="ARBA00022989"/>
    </source>
</evidence>
<comment type="function">
    <text evidence="5">Part of the twin-arginine translocation (Tat) system that transports large folded proteins containing a characteristic twin-arginine motif in their signal peptide across membranes.</text>
</comment>
<feature type="transmembrane region" description="Helical" evidence="5">
    <location>
        <begin position="88"/>
        <end position="112"/>
    </location>
</feature>
<feature type="transmembrane region" description="Helical" evidence="5">
    <location>
        <begin position="166"/>
        <end position="197"/>
    </location>
</feature>
<feature type="transmembrane region" description="Helical" evidence="5">
    <location>
        <begin position="124"/>
        <end position="146"/>
    </location>
</feature>
<dbReference type="AlphaFoldDB" id="A0A2U2XCG1"/>
<reference evidence="6 7" key="1">
    <citation type="submission" date="2018-05" db="EMBL/GenBank/DDBJ databases">
        <title>Brumimicrobium oceani sp. nov., isolated from coastal sediment.</title>
        <authorList>
            <person name="Kou Y."/>
        </authorList>
    </citation>
    <scope>NUCLEOTIDE SEQUENCE [LARGE SCALE GENOMIC DNA]</scope>
    <source>
        <strain evidence="6 7">C305</strain>
    </source>
</reference>
<dbReference type="OrthoDB" id="9777044at2"/>
<feature type="transmembrane region" description="Helical" evidence="5">
    <location>
        <begin position="209"/>
        <end position="225"/>
    </location>
</feature>
<evidence type="ECO:0000313" key="6">
    <source>
        <dbReference type="EMBL" id="PWH85468.1"/>
    </source>
</evidence>
<accession>A0A2U2XCG1</accession>
<keyword evidence="5" id="KW-0813">Transport</keyword>
<dbReference type="HAMAP" id="MF_00902">
    <property type="entry name" value="TatC"/>
    <property type="match status" value="1"/>
</dbReference>
<dbReference type="Pfam" id="PF00902">
    <property type="entry name" value="TatC"/>
    <property type="match status" value="1"/>
</dbReference>
<name>A0A2U2XCG1_9FLAO</name>
<keyword evidence="3 5" id="KW-1133">Transmembrane helix</keyword>
<dbReference type="PANTHER" id="PTHR30371:SF0">
    <property type="entry name" value="SEC-INDEPENDENT PROTEIN TRANSLOCASE PROTEIN TATC, CHLOROPLASTIC-RELATED"/>
    <property type="match status" value="1"/>
</dbReference>